<evidence type="ECO:0000259" key="1">
    <source>
        <dbReference type="Pfam" id="PF13490"/>
    </source>
</evidence>
<organism evidence="2 3">
    <name type="scientific">Thermonema lapsum</name>
    <dbReference type="NCBI Taxonomy" id="28195"/>
    <lineage>
        <taxon>Bacteria</taxon>
        <taxon>Pseudomonadati</taxon>
        <taxon>Bacteroidota</taxon>
        <taxon>Cytophagia</taxon>
        <taxon>Cytophagales</taxon>
        <taxon>Thermonemataceae</taxon>
        <taxon>Thermonema</taxon>
    </lineage>
</organism>
<reference evidence="2 3" key="1">
    <citation type="submission" date="2020-03" db="EMBL/GenBank/DDBJ databases">
        <title>Genomic Encyclopedia of Type Strains, Phase IV (KMG-IV): sequencing the most valuable type-strain genomes for metagenomic binning, comparative biology and taxonomic classification.</title>
        <authorList>
            <person name="Goeker M."/>
        </authorList>
    </citation>
    <scope>NUCLEOTIDE SEQUENCE [LARGE SCALE GENOMIC DNA]</scope>
    <source>
        <strain evidence="2 3">DSM 5718</strain>
    </source>
</reference>
<dbReference type="EMBL" id="JAASRN010000001">
    <property type="protein sequence ID" value="NIK73254.1"/>
    <property type="molecule type" value="Genomic_DNA"/>
</dbReference>
<dbReference type="InterPro" id="IPR027383">
    <property type="entry name" value="Znf_put"/>
</dbReference>
<dbReference type="Pfam" id="PF13490">
    <property type="entry name" value="zf-HC2"/>
    <property type="match status" value="1"/>
</dbReference>
<evidence type="ECO:0000313" key="3">
    <source>
        <dbReference type="Proteomes" id="UP000537126"/>
    </source>
</evidence>
<name>A0A846MP18_9BACT</name>
<proteinExistence type="predicted"/>
<keyword evidence="3" id="KW-1185">Reference proteome</keyword>
<gene>
    <name evidence="2" type="ORF">FHS56_000740</name>
</gene>
<sequence>MSKETSNETTKPPMTAEKKRCNNFSWEGIYLYLDGQVSEEQKRQIDEHMRKCLFCNDCKELEEAIRSILKIKVNAKCPCELLEAIKQKIKEENGQE</sequence>
<protein>
    <submittedName>
        <fullName evidence="2">Putative anti-sigma-YlaC factor YlaD</fullName>
    </submittedName>
</protein>
<dbReference type="Proteomes" id="UP000537126">
    <property type="component" value="Unassembled WGS sequence"/>
</dbReference>
<dbReference type="RefSeq" id="WP_166918512.1">
    <property type="nucleotide sequence ID" value="NZ_JAASRN010000001.1"/>
</dbReference>
<accession>A0A846MP18</accession>
<comment type="caution">
    <text evidence="2">The sequence shown here is derived from an EMBL/GenBank/DDBJ whole genome shotgun (WGS) entry which is preliminary data.</text>
</comment>
<feature type="domain" description="Putative zinc-finger" evidence="1">
    <location>
        <begin position="29"/>
        <end position="52"/>
    </location>
</feature>
<evidence type="ECO:0000313" key="2">
    <source>
        <dbReference type="EMBL" id="NIK73254.1"/>
    </source>
</evidence>
<dbReference type="AlphaFoldDB" id="A0A846MP18"/>